<proteinExistence type="predicted"/>
<name>A0A6V8NXE9_9ACTN</name>
<accession>A0A6V8NXE9</accession>
<gene>
    <name evidence="1" type="ORF">HKBW3S09_01586</name>
</gene>
<protein>
    <submittedName>
        <fullName evidence="1">Uncharacterized protein</fullName>
    </submittedName>
</protein>
<reference evidence="1 2" key="1">
    <citation type="journal article" date="2020" name="Front. Microbiol.">
        <title>Single-cell genomics of novel Actinobacteria with the Wood-Ljungdahl pathway discovered in a serpentinizing system.</title>
        <authorList>
            <person name="Merino N."/>
            <person name="Kawai M."/>
            <person name="Boyd E.S."/>
            <person name="Colman D.R."/>
            <person name="McGlynn S.E."/>
            <person name="Nealson K.H."/>
            <person name="Kurokawa K."/>
            <person name="Hongoh Y."/>
        </authorList>
    </citation>
    <scope>NUCLEOTIDE SEQUENCE [LARGE SCALE GENOMIC DNA]</scope>
    <source>
        <strain evidence="1 2">S09_30</strain>
    </source>
</reference>
<organism evidence="1 2">
    <name type="scientific">Candidatus Hakubella thermalkaliphila</name>
    <dbReference type="NCBI Taxonomy" id="2754717"/>
    <lineage>
        <taxon>Bacteria</taxon>
        <taxon>Bacillati</taxon>
        <taxon>Actinomycetota</taxon>
        <taxon>Actinomycetota incertae sedis</taxon>
        <taxon>Candidatus Hakubellales</taxon>
        <taxon>Candidatus Hakubellaceae</taxon>
        <taxon>Candidatus Hakubella</taxon>
    </lineage>
</organism>
<dbReference type="Proteomes" id="UP000585609">
    <property type="component" value="Unassembled WGS sequence"/>
</dbReference>
<dbReference type="AlphaFoldDB" id="A0A6V8NXE9"/>
<feature type="non-terminal residue" evidence="1">
    <location>
        <position position="1"/>
    </location>
</feature>
<sequence>PTDSVLLYYSNKDTNIDVYPPLELEIYKLSW</sequence>
<evidence type="ECO:0000313" key="1">
    <source>
        <dbReference type="EMBL" id="GFP24120.1"/>
    </source>
</evidence>
<evidence type="ECO:0000313" key="2">
    <source>
        <dbReference type="Proteomes" id="UP000585609"/>
    </source>
</evidence>
<comment type="caution">
    <text evidence="1">The sequence shown here is derived from an EMBL/GenBank/DDBJ whole genome shotgun (WGS) entry which is preliminary data.</text>
</comment>
<dbReference type="EMBL" id="BLRW01000350">
    <property type="protein sequence ID" value="GFP24120.1"/>
    <property type="molecule type" value="Genomic_DNA"/>
</dbReference>